<proteinExistence type="inferred from homology"/>
<protein>
    <recommendedName>
        <fullName evidence="3">Protein kinase domain-containing protein</fullName>
    </recommendedName>
</protein>
<dbReference type="Pfam" id="PF00069">
    <property type="entry name" value="Pkinase"/>
    <property type="match status" value="1"/>
</dbReference>
<dbReference type="EMBL" id="CALOZG010000087">
    <property type="protein sequence ID" value="CAH4038414.1"/>
    <property type="molecule type" value="Genomic_DNA"/>
</dbReference>
<dbReference type="InterPro" id="IPR000719">
    <property type="entry name" value="Prot_kinase_dom"/>
</dbReference>
<dbReference type="SMART" id="SM00220">
    <property type="entry name" value="S_TKc"/>
    <property type="match status" value="1"/>
</dbReference>
<feature type="compositionally biased region" description="Low complexity" evidence="2">
    <location>
        <begin position="790"/>
        <end position="804"/>
    </location>
</feature>
<dbReference type="AlphaFoldDB" id="A0A9P0TY98"/>
<dbReference type="SUPFAM" id="SSF48371">
    <property type="entry name" value="ARM repeat"/>
    <property type="match status" value="1"/>
</dbReference>
<organism evidence="4 5">
    <name type="scientific">Pieris brassicae</name>
    <name type="common">White butterfly</name>
    <name type="synonym">Large white butterfly</name>
    <dbReference type="NCBI Taxonomy" id="7116"/>
    <lineage>
        <taxon>Eukaryota</taxon>
        <taxon>Metazoa</taxon>
        <taxon>Ecdysozoa</taxon>
        <taxon>Arthropoda</taxon>
        <taxon>Hexapoda</taxon>
        <taxon>Insecta</taxon>
        <taxon>Pterygota</taxon>
        <taxon>Neoptera</taxon>
        <taxon>Endopterygota</taxon>
        <taxon>Lepidoptera</taxon>
        <taxon>Glossata</taxon>
        <taxon>Ditrysia</taxon>
        <taxon>Papilionoidea</taxon>
        <taxon>Pieridae</taxon>
        <taxon>Pierinae</taxon>
        <taxon>Pieris</taxon>
    </lineage>
</organism>
<gene>
    <name evidence="4" type="ORF">PIBRA_LOCUS13976</name>
</gene>
<feature type="domain" description="Protein kinase" evidence="3">
    <location>
        <begin position="1"/>
        <end position="300"/>
    </location>
</feature>
<comment type="similarity">
    <text evidence="1">Belongs to the protein kinase superfamily.</text>
</comment>
<feature type="region of interest" description="Disordered" evidence="2">
    <location>
        <begin position="817"/>
        <end position="837"/>
    </location>
</feature>
<evidence type="ECO:0000313" key="4">
    <source>
        <dbReference type="EMBL" id="CAH4038414.1"/>
    </source>
</evidence>
<dbReference type="GO" id="GO:0004672">
    <property type="term" value="F:protein kinase activity"/>
    <property type="evidence" value="ECO:0007669"/>
    <property type="project" value="InterPro"/>
</dbReference>
<dbReference type="Proteomes" id="UP001152562">
    <property type="component" value="Unassembled WGS sequence"/>
</dbReference>
<reference evidence="4" key="1">
    <citation type="submission" date="2022-05" db="EMBL/GenBank/DDBJ databases">
        <authorList>
            <person name="Okamura Y."/>
        </authorList>
    </citation>
    <scope>NUCLEOTIDE SEQUENCE</scope>
</reference>
<dbReference type="InterPro" id="IPR011009">
    <property type="entry name" value="Kinase-like_dom_sf"/>
</dbReference>
<dbReference type="PANTHER" id="PTHR12984:SF16">
    <property type="entry name" value="BLACK MATCH, ISOFORM H"/>
    <property type="match status" value="1"/>
</dbReference>
<dbReference type="GO" id="GO:0005524">
    <property type="term" value="F:ATP binding"/>
    <property type="evidence" value="ECO:0007669"/>
    <property type="project" value="InterPro"/>
</dbReference>
<dbReference type="InterPro" id="IPR051177">
    <property type="entry name" value="CIK-Related_Protein"/>
</dbReference>
<comment type="caution">
    <text evidence="4">The sequence shown here is derived from an EMBL/GenBank/DDBJ whole genome shotgun (WGS) entry which is preliminary data.</text>
</comment>
<accession>A0A9P0TY98</accession>
<dbReference type="InterPro" id="IPR016024">
    <property type="entry name" value="ARM-type_fold"/>
</dbReference>
<evidence type="ECO:0000256" key="2">
    <source>
        <dbReference type="SAM" id="MobiDB-lite"/>
    </source>
</evidence>
<sequence>MKFYLQECSVFMFDKRVVDKLYRPKRKQLMLDCLKNCVHELQELAHPKMLEILHPLEESTYTVAFATERIYASLHNILAWHESCPIDPEGPFPVIPNPNHLGPPTVEPMPTSSTTRPPFAREYHFLDIEIRHGFHQISEALQYMHLTMRKMHRNVCPSNILVTRRGVWKLFGLEFAEPIPSDDPLNFLSVPQWSYKVARICQPHLDYMAPETQMRGHGSTLADMYSLGMILAAIFNQGRPLINTNFNPILYVKQMEQLDRNVAALVSRAPDCLHEALPRLLDRDPQNRPTTQLMPLITYFKCANEPPVQALEALDVAIHKSASARCEYYVDQLPSSLAYIPKKLRWLNVWPVLQAEFKMSDMIPSVLKPTFWLVNECTLEEFADVIYPTIRKVIYSPRAIPITVVLLENLHILTKKCTQEVALNDLIPMLFNSLDCNLYQIQIAALIALQNVSDVIPDDIMYESVVVKVKNLLDKNTGDVKIINLVLGVFEKILPRLDSTSILNYVVPTILNMRLGNPDVINRIVRLYKAIITEEKFGLTCDVMATELIPKLAPQSVNPNLNVDQFNNLIEILYDMLENIERYQRHRLKTEGASAPGSNRRKIRQMSTENVPAPPFNIPNLRVEQRKTSSAENMVRRSSAATVSQPASVSGSVNALRSRLGQWIFGSNNSTNNDGNFLRVTSILPSRRLSDNTLMTPKIRIAPSCASSPGGTPGGTAGLPSRRHSSIGPQERRLSTANLSPPTHARHPRGRGSGSSLSVPSTSRVGGGSMPNTSSSVPFLATASCRRPSGQESQGGSQRGSQGSGILSHMVRLFPNHSATSSPRRTRNSWFQGNTNSTYNSIRHSTNVLTRKFPSLNVFVTGIQ</sequence>
<dbReference type="Gene3D" id="3.30.200.20">
    <property type="entry name" value="Phosphorylase Kinase, domain 1"/>
    <property type="match status" value="1"/>
</dbReference>
<name>A0A9P0TY98_PIEBR</name>
<dbReference type="Gene3D" id="1.25.10.10">
    <property type="entry name" value="Leucine-rich Repeat Variant"/>
    <property type="match status" value="1"/>
</dbReference>
<dbReference type="SUPFAM" id="SSF56112">
    <property type="entry name" value="Protein kinase-like (PK-like)"/>
    <property type="match status" value="1"/>
</dbReference>
<evidence type="ECO:0000259" key="3">
    <source>
        <dbReference type="PROSITE" id="PS50011"/>
    </source>
</evidence>
<dbReference type="PROSITE" id="PS50011">
    <property type="entry name" value="PROTEIN_KINASE_DOM"/>
    <property type="match status" value="1"/>
</dbReference>
<feature type="compositionally biased region" description="Low complexity" evidence="2">
    <location>
        <begin position="754"/>
        <end position="764"/>
    </location>
</feature>
<feature type="compositionally biased region" description="Polar residues" evidence="2">
    <location>
        <begin position="639"/>
        <end position="650"/>
    </location>
</feature>
<dbReference type="PANTHER" id="PTHR12984">
    <property type="entry name" value="SCY1-RELATED S/T PROTEIN KINASE-LIKE"/>
    <property type="match status" value="1"/>
</dbReference>
<feature type="region of interest" description="Disordered" evidence="2">
    <location>
        <begin position="700"/>
        <end position="804"/>
    </location>
</feature>
<keyword evidence="5" id="KW-1185">Reference proteome</keyword>
<feature type="region of interest" description="Disordered" evidence="2">
    <location>
        <begin position="631"/>
        <end position="650"/>
    </location>
</feature>
<evidence type="ECO:0000256" key="1">
    <source>
        <dbReference type="ARBA" id="ARBA00038349"/>
    </source>
</evidence>
<evidence type="ECO:0000313" key="5">
    <source>
        <dbReference type="Proteomes" id="UP001152562"/>
    </source>
</evidence>
<dbReference type="Gene3D" id="1.10.510.10">
    <property type="entry name" value="Transferase(Phosphotransferase) domain 1"/>
    <property type="match status" value="1"/>
</dbReference>
<dbReference type="InterPro" id="IPR011989">
    <property type="entry name" value="ARM-like"/>
</dbReference>